<evidence type="ECO:0000313" key="7">
    <source>
        <dbReference type="Proteomes" id="UP000285146"/>
    </source>
</evidence>
<keyword evidence="7" id="KW-1185">Reference proteome</keyword>
<dbReference type="PANTHER" id="PTHR10730">
    <property type="entry name" value="PROCOLLAGEN-LYSINE,2-OXOGLUTARATE 5-DIOXYGENASE/GLYCOSYLTRANSFERASE 25 FAMILY MEMBER"/>
    <property type="match status" value="1"/>
</dbReference>
<comment type="similarity">
    <text evidence="1">Belongs to the glycosyltransferase 25 family.</text>
</comment>
<dbReference type="PANTHER" id="PTHR10730:SF53">
    <property type="entry name" value="GLYCOSYLTRANSFERASE 25 FAMILY MEMBER"/>
    <property type="match status" value="1"/>
</dbReference>
<reference evidence="6 7" key="1">
    <citation type="submission" date="2015-09" db="EMBL/GenBank/DDBJ databases">
        <title>Host preference determinants of Valsa canker pathogens revealed by comparative genomics.</title>
        <authorList>
            <person name="Yin Z."/>
            <person name="Huang L."/>
        </authorList>
    </citation>
    <scope>NUCLEOTIDE SEQUENCE [LARGE SCALE GENOMIC DNA]</scope>
    <source>
        <strain evidence="6 7">SXYLt</strain>
    </source>
</reference>
<dbReference type="InParanoid" id="A0A423WEJ0"/>
<dbReference type="InterPro" id="IPR050757">
    <property type="entry name" value="Collagen_mod_GT25"/>
</dbReference>
<dbReference type="CDD" id="cd06532">
    <property type="entry name" value="Glyco_transf_25"/>
    <property type="match status" value="1"/>
</dbReference>
<dbReference type="EMBL" id="LKEB01000053">
    <property type="protein sequence ID" value="ROW01795.1"/>
    <property type="molecule type" value="Genomic_DNA"/>
</dbReference>
<accession>A0A423WEJ0</accession>
<evidence type="ECO:0000256" key="5">
    <source>
        <dbReference type="SAM" id="Phobius"/>
    </source>
</evidence>
<evidence type="ECO:0000256" key="4">
    <source>
        <dbReference type="SAM" id="MobiDB-lite"/>
    </source>
</evidence>
<keyword evidence="5" id="KW-0812">Transmembrane</keyword>
<feature type="region of interest" description="Disordered" evidence="4">
    <location>
        <begin position="205"/>
        <end position="224"/>
    </location>
</feature>
<keyword evidence="5" id="KW-1133">Transmembrane helix</keyword>
<name>A0A423WEJ0_9PEZI</name>
<comment type="caution">
    <text evidence="6">The sequence shown here is derived from an EMBL/GenBank/DDBJ whole genome shotgun (WGS) entry which is preliminary data.</text>
</comment>
<evidence type="ECO:0000256" key="2">
    <source>
        <dbReference type="ARBA" id="ARBA00022676"/>
    </source>
</evidence>
<feature type="compositionally biased region" description="Low complexity" evidence="4">
    <location>
        <begin position="45"/>
        <end position="57"/>
    </location>
</feature>
<protein>
    <recommendedName>
        <fullName evidence="8">Glycosyltransferase family 25 protein</fullName>
    </recommendedName>
</protein>
<keyword evidence="5" id="KW-0472">Membrane</keyword>
<dbReference type="Proteomes" id="UP000285146">
    <property type="component" value="Unassembled WGS sequence"/>
</dbReference>
<dbReference type="AlphaFoldDB" id="A0A423WEJ0"/>
<dbReference type="InterPro" id="IPR002654">
    <property type="entry name" value="Glyco_trans_25"/>
</dbReference>
<evidence type="ECO:0008006" key="8">
    <source>
        <dbReference type="Google" id="ProtNLM"/>
    </source>
</evidence>
<sequence>MITVRPRPVIGILIAFLILTSFYLLHPNRDALRVPSSFSAPFSAFGGSSAAKSSPKSNAPEKPYGREYAGHSTPQDINRVTNSTLGFSKVFVVGLPERTDKRDAITLTAALTGFDVEWVDGVRGEEIPDKAVPFGIDRHLLMETNLGSWRGHMNAIRRVVEENLDSALIMEDDMDWDVRLKPQLELVAAGARAVISNLPDLYFPTGRPSSSSSSQSSPSGEPVSPYGDDWDVLWLGHCGEPFPEELPENKDLPSDDPGKVAMARKYTILNDATVPPLDHVTGIIDFGRHPERTRWVHVTAAPICTFAYAVSQRGAEKILYDLSVDRLSGPFDNALAWLCRRAVGGWSRLAALAAQGDPLDRERQLGDRGLDAKCLSVTPPLFFHHKAKGNIRGDSDIQTVGGGEGQEEEGEAPVIREKGSTENIVWSARLNILNMLYGTGMETQW</sequence>
<evidence type="ECO:0000256" key="3">
    <source>
        <dbReference type="ARBA" id="ARBA00022679"/>
    </source>
</evidence>
<keyword evidence="2" id="KW-0328">Glycosyltransferase</keyword>
<feature type="transmembrane region" description="Helical" evidence="5">
    <location>
        <begin position="9"/>
        <end position="26"/>
    </location>
</feature>
<feature type="compositionally biased region" description="Low complexity" evidence="4">
    <location>
        <begin position="208"/>
        <end position="224"/>
    </location>
</feature>
<gene>
    <name evidence="6" type="ORF">VPNG_07786</name>
</gene>
<feature type="region of interest" description="Disordered" evidence="4">
    <location>
        <begin position="45"/>
        <end position="75"/>
    </location>
</feature>
<proteinExistence type="inferred from homology"/>
<keyword evidence="3" id="KW-0808">Transferase</keyword>
<dbReference type="OrthoDB" id="47375at2759"/>
<evidence type="ECO:0000256" key="1">
    <source>
        <dbReference type="ARBA" id="ARBA00006721"/>
    </source>
</evidence>
<dbReference type="STRING" id="1230097.A0A423WEJ0"/>
<organism evidence="6 7">
    <name type="scientific">Cytospora leucostoma</name>
    <dbReference type="NCBI Taxonomy" id="1230097"/>
    <lineage>
        <taxon>Eukaryota</taxon>
        <taxon>Fungi</taxon>
        <taxon>Dikarya</taxon>
        <taxon>Ascomycota</taxon>
        <taxon>Pezizomycotina</taxon>
        <taxon>Sordariomycetes</taxon>
        <taxon>Sordariomycetidae</taxon>
        <taxon>Diaporthales</taxon>
        <taxon>Cytosporaceae</taxon>
        <taxon>Cytospora</taxon>
    </lineage>
</organism>
<evidence type="ECO:0000313" key="6">
    <source>
        <dbReference type="EMBL" id="ROW01795.1"/>
    </source>
</evidence>
<dbReference type="GO" id="GO:0016740">
    <property type="term" value="F:transferase activity"/>
    <property type="evidence" value="ECO:0007669"/>
    <property type="project" value="UniProtKB-KW"/>
</dbReference>